<protein>
    <submittedName>
        <fullName evidence="2">Uncharacterized protein</fullName>
    </submittedName>
</protein>
<dbReference type="RefSeq" id="WP_216007371.1">
    <property type="nucleotide sequence ID" value="NZ_JAHKPV010000006.1"/>
</dbReference>
<organism evidence="2 3">
    <name type="scientific">Marinobacter salexigens</name>
    <dbReference type="NCBI Taxonomy" id="1925763"/>
    <lineage>
        <taxon>Bacteria</taxon>
        <taxon>Pseudomonadati</taxon>
        <taxon>Pseudomonadota</taxon>
        <taxon>Gammaproteobacteria</taxon>
        <taxon>Pseudomonadales</taxon>
        <taxon>Marinobacteraceae</taxon>
        <taxon>Marinobacter</taxon>
    </lineage>
</organism>
<name>A0ABS6A886_9GAMM</name>
<dbReference type="EMBL" id="JAHKPV010000006">
    <property type="protein sequence ID" value="MBU2873473.1"/>
    <property type="molecule type" value="Genomic_DNA"/>
</dbReference>
<accession>A0ABS6A886</accession>
<evidence type="ECO:0000313" key="2">
    <source>
        <dbReference type="EMBL" id="MBU2873473.1"/>
    </source>
</evidence>
<evidence type="ECO:0000256" key="1">
    <source>
        <dbReference type="SAM" id="Coils"/>
    </source>
</evidence>
<dbReference type="Proteomes" id="UP000753376">
    <property type="component" value="Unassembled WGS sequence"/>
</dbReference>
<reference evidence="2 3" key="1">
    <citation type="submission" date="2021-05" db="EMBL/GenBank/DDBJ databases">
        <title>Draft genomes of bacteria isolated from model marine particles.</title>
        <authorList>
            <person name="Datta M.S."/>
            <person name="Schwartzman J.A."/>
            <person name="Enke T.N."/>
            <person name="Saavedra J."/>
            <person name="Cermak N."/>
            <person name="Cordero O.X."/>
        </authorList>
    </citation>
    <scope>NUCLEOTIDE SEQUENCE [LARGE SCALE GENOMIC DNA]</scope>
    <source>
        <strain evidence="2 3">D2M19</strain>
    </source>
</reference>
<keyword evidence="1" id="KW-0175">Coiled coil</keyword>
<gene>
    <name evidence="2" type="ORF">KO508_05560</name>
</gene>
<evidence type="ECO:0000313" key="3">
    <source>
        <dbReference type="Proteomes" id="UP000753376"/>
    </source>
</evidence>
<proteinExistence type="predicted"/>
<sequence length="78" mass="9086">MKKKRKRKQSKLTQMKNNLEQLRRDLAEADTQGKKAKLTLRILLLEQKVKREEFHRVSGFNQIRTSEIPSGAPGLGKR</sequence>
<keyword evidence="3" id="KW-1185">Reference proteome</keyword>
<comment type="caution">
    <text evidence="2">The sequence shown here is derived from an EMBL/GenBank/DDBJ whole genome shotgun (WGS) entry which is preliminary data.</text>
</comment>
<feature type="coiled-coil region" evidence="1">
    <location>
        <begin position="5"/>
        <end position="39"/>
    </location>
</feature>